<dbReference type="Pfam" id="PF11951">
    <property type="entry name" value="Fungal_trans_2"/>
    <property type="match status" value="1"/>
</dbReference>
<comment type="caution">
    <text evidence="2">The sequence shown here is derived from an EMBL/GenBank/DDBJ whole genome shotgun (WGS) entry which is preliminary data.</text>
</comment>
<sequence length="391" mass="44418">MPRGRPPIQRSEEEAKIARRAQVRRNVQAYRLRKHPNGISGESQVSPKEPFSFVFEEWGQDDFTRPLDTSLKPPEQQYNLRPMNSPMFRKFNLLVEIPPEINAARVSRQQFTSNAATAFFPTVQNGDPLSLETGPHWAQLIPDLVNKNDVLDSSIQALCLVQISHVMQERWLLRSSLTFYDRALQAFQGVIAEPTQAFKAEIFATAMALATYELLQGTNANESRGWMYHIEGASSYLNAFPKLDVCAFSHQLSFHFLETICIFDALGARKPSCFSTSKWWRSTVDRFGDDMYGALLRMITSLPTVLQQCDESMVLPASVEAYARWSALLQMAFRLEKAFLDWFHTMTARLSLCQHTITSTLQETSDPDTSQPEFSFPNLSLRGSTFCIGHP</sequence>
<proteinExistence type="predicted"/>
<accession>A0A8H6FXA6</accession>
<dbReference type="Proteomes" id="UP000578531">
    <property type="component" value="Unassembled WGS sequence"/>
</dbReference>
<evidence type="ECO:0000256" key="1">
    <source>
        <dbReference type="SAM" id="MobiDB-lite"/>
    </source>
</evidence>
<reference evidence="2 3" key="1">
    <citation type="journal article" date="2020" name="Genomics">
        <title>Complete, high-quality genomes from long-read metagenomic sequencing of two wolf lichen thalli reveals enigmatic genome architecture.</title>
        <authorList>
            <person name="McKenzie S.K."/>
            <person name="Walston R.F."/>
            <person name="Allen J.L."/>
        </authorList>
    </citation>
    <scope>NUCLEOTIDE SEQUENCE [LARGE SCALE GENOMIC DNA]</scope>
    <source>
        <strain evidence="2">WasteWater2</strain>
    </source>
</reference>
<dbReference type="InterPro" id="IPR053178">
    <property type="entry name" value="Osmoadaptation_assoc"/>
</dbReference>
<dbReference type="EMBL" id="JACCJC010000019">
    <property type="protein sequence ID" value="KAF6236403.1"/>
    <property type="molecule type" value="Genomic_DNA"/>
</dbReference>
<dbReference type="RefSeq" id="XP_037165749.1">
    <property type="nucleotide sequence ID" value="XM_037307411.1"/>
</dbReference>
<dbReference type="AlphaFoldDB" id="A0A8H6FXA6"/>
<organism evidence="2 3">
    <name type="scientific">Letharia columbiana</name>
    <dbReference type="NCBI Taxonomy" id="112416"/>
    <lineage>
        <taxon>Eukaryota</taxon>
        <taxon>Fungi</taxon>
        <taxon>Dikarya</taxon>
        <taxon>Ascomycota</taxon>
        <taxon>Pezizomycotina</taxon>
        <taxon>Lecanoromycetes</taxon>
        <taxon>OSLEUM clade</taxon>
        <taxon>Lecanoromycetidae</taxon>
        <taxon>Lecanorales</taxon>
        <taxon>Lecanorineae</taxon>
        <taxon>Parmeliaceae</taxon>
        <taxon>Letharia</taxon>
    </lineage>
</organism>
<dbReference type="PANTHER" id="PTHR38111:SF11">
    <property type="entry name" value="TRANSCRIPTION FACTOR DOMAIN-CONTAINING PROTEIN-RELATED"/>
    <property type="match status" value="1"/>
</dbReference>
<evidence type="ECO:0000313" key="2">
    <source>
        <dbReference type="EMBL" id="KAF6236403.1"/>
    </source>
</evidence>
<dbReference type="PANTHER" id="PTHR38111">
    <property type="entry name" value="ZN(2)-C6 FUNGAL-TYPE DOMAIN-CONTAINING PROTEIN-RELATED"/>
    <property type="match status" value="1"/>
</dbReference>
<protein>
    <submittedName>
        <fullName evidence="2">Uncharacterized protein</fullName>
    </submittedName>
</protein>
<feature type="region of interest" description="Disordered" evidence="1">
    <location>
        <begin position="1"/>
        <end position="20"/>
    </location>
</feature>
<name>A0A8H6FXA6_9LECA</name>
<keyword evidence="3" id="KW-1185">Reference proteome</keyword>
<dbReference type="GeneID" id="59287157"/>
<evidence type="ECO:0000313" key="3">
    <source>
        <dbReference type="Proteomes" id="UP000578531"/>
    </source>
</evidence>
<dbReference type="OrthoDB" id="5415874at2759"/>
<gene>
    <name evidence="2" type="ORF">HO173_005495</name>
</gene>
<dbReference type="InterPro" id="IPR021858">
    <property type="entry name" value="Fun_TF"/>
</dbReference>